<sequence>MSAPVPHGPGSGEASPWVTRWAHLVRPGGSVLDVACGGGRHARWFARRGWRVTAVDVDAAAVAALPSPIEGIVADLEDGAWPFEGRRFDAVVVTNYLWRPLMPTLLGALAESGVLIHETFAAGHESVGRPRSPAFLLAPGELIELTAGLRVVAYEDGFLEAPERFVQRIVAVREAAEAPAPARHHLRRPEPQPAG</sequence>
<dbReference type="CDD" id="cd02440">
    <property type="entry name" value="AdoMet_MTases"/>
    <property type="match status" value="1"/>
</dbReference>
<dbReference type="PANTHER" id="PTHR43464:SF19">
    <property type="entry name" value="UBIQUINONE BIOSYNTHESIS O-METHYLTRANSFERASE, MITOCHONDRIAL"/>
    <property type="match status" value="1"/>
</dbReference>
<gene>
    <name evidence="5" type="ORF">HQN59_04545</name>
</gene>
<accession>A0A7Y6TVK8</accession>
<keyword evidence="6" id="KW-1185">Reference proteome</keyword>
<keyword evidence="1 5" id="KW-0489">Methyltransferase</keyword>
<organism evidence="5 6">
    <name type="scientific">Piscinibacter koreensis</name>
    <dbReference type="NCBI Taxonomy" id="2742824"/>
    <lineage>
        <taxon>Bacteria</taxon>
        <taxon>Pseudomonadati</taxon>
        <taxon>Pseudomonadota</taxon>
        <taxon>Betaproteobacteria</taxon>
        <taxon>Burkholderiales</taxon>
        <taxon>Sphaerotilaceae</taxon>
        <taxon>Piscinibacter</taxon>
    </lineage>
</organism>
<proteinExistence type="predicted"/>
<reference evidence="5 6" key="1">
    <citation type="submission" date="2020-06" db="EMBL/GenBank/DDBJ databases">
        <title>Schlegella sp. ID0723 isolated from air conditioner.</title>
        <authorList>
            <person name="Kim D.Y."/>
            <person name="Kim D.-U."/>
        </authorList>
    </citation>
    <scope>NUCLEOTIDE SEQUENCE [LARGE SCALE GENOMIC DNA]</scope>
    <source>
        <strain evidence="5 6">ID0723</strain>
    </source>
</reference>
<dbReference type="Gene3D" id="3.40.50.150">
    <property type="entry name" value="Vaccinia Virus protein VP39"/>
    <property type="match status" value="1"/>
</dbReference>
<dbReference type="Proteomes" id="UP000529637">
    <property type="component" value="Unassembled WGS sequence"/>
</dbReference>
<dbReference type="AlphaFoldDB" id="A0A7Y6TVK8"/>
<evidence type="ECO:0000256" key="2">
    <source>
        <dbReference type="ARBA" id="ARBA00022679"/>
    </source>
</evidence>
<dbReference type="PANTHER" id="PTHR43464">
    <property type="entry name" value="METHYLTRANSFERASE"/>
    <property type="match status" value="1"/>
</dbReference>
<keyword evidence="2 5" id="KW-0808">Transferase</keyword>
<dbReference type="RefSeq" id="WP_176066565.1">
    <property type="nucleotide sequence ID" value="NZ_JABWMJ010000002.1"/>
</dbReference>
<dbReference type="GO" id="GO:0032259">
    <property type="term" value="P:methylation"/>
    <property type="evidence" value="ECO:0007669"/>
    <property type="project" value="UniProtKB-KW"/>
</dbReference>
<evidence type="ECO:0000313" key="5">
    <source>
        <dbReference type="EMBL" id="NUZ05027.1"/>
    </source>
</evidence>
<dbReference type="InterPro" id="IPR041698">
    <property type="entry name" value="Methyltransf_25"/>
</dbReference>
<name>A0A7Y6TVK8_9BURK</name>
<evidence type="ECO:0000313" key="6">
    <source>
        <dbReference type="Proteomes" id="UP000529637"/>
    </source>
</evidence>
<evidence type="ECO:0000256" key="1">
    <source>
        <dbReference type="ARBA" id="ARBA00022603"/>
    </source>
</evidence>
<dbReference type="GO" id="GO:0008168">
    <property type="term" value="F:methyltransferase activity"/>
    <property type="evidence" value="ECO:0007669"/>
    <property type="project" value="UniProtKB-KW"/>
</dbReference>
<comment type="caution">
    <text evidence="5">The sequence shown here is derived from an EMBL/GenBank/DDBJ whole genome shotgun (WGS) entry which is preliminary data.</text>
</comment>
<feature type="domain" description="Methyltransferase" evidence="4">
    <location>
        <begin position="31"/>
        <end position="107"/>
    </location>
</feature>
<dbReference type="Pfam" id="PF13649">
    <property type="entry name" value="Methyltransf_25"/>
    <property type="match status" value="1"/>
</dbReference>
<protein>
    <submittedName>
        <fullName evidence="5">Class I SAM-dependent methyltransferase</fullName>
    </submittedName>
</protein>
<dbReference type="SUPFAM" id="SSF53335">
    <property type="entry name" value="S-adenosyl-L-methionine-dependent methyltransferases"/>
    <property type="match status" value="1"/>
</dbReference>
<dbReference type="EMBL" id="JABWMJ010000002">
    <property type="protein sequence ID" value="NUZ05027.1"/>
    <property type="molecule type" value="Genomic_DNA"/>
</dbReference>
<keyword evidence="3" id="KW-0949">S-adenosyl-L-methionine</keyword>
<dbReference type="InterPro" id="IPR029063">
    <property type="entry name" value="SAM-dependent_MTases_sf"/>
</dbReference>
<evidence type="ECO:0000259" key="4">
    <source>
        <dbReference type="Pfam" id="PF13649"/>
    </source>
</evidence>
<evidence type="ECO:0000256" key="3">
    <source>
        <dbReference type="ARBA" id="ARBA00022691"/>
    </source>
</evidence>